<evidence type="ECO:0000313" key="4">
    <source>
        <dbReference type="EMBL" id="KAK1445189.1"/>
    </source>
</evidence>
<dbReference type="PANTHER" id="PTHR14221">
    <property type="entry name" value="WD REPEAT DOMAIN 44"/>
    <property type="match status" value="1"/>
</dbReference>
<reference evidence="4" key="1">
    <citation type="submission" date="2023-08" db="EMBL/GenBank/DDBJ databases">
        <title>Draft sequence of the Babesia gibsoni genome.</title>
        <authorList>
            <person name="Yamagishi J.Y."/>
            <person name="Xuan X.X."/>
        </authorList>
    </citation>
    <scope>NUCLEOTIDE SEQUENCE</scope>
    <source>
        <strain evidence="4">Azabu</strain>
    </source>
</reference>
<dbReference type="SUPFAM" id="SSF50978">
    <property type="entry name" value="WD40 repeat-like"/>
    <property type="match status" value="1"/>
</dbReference>
<evidence type="ECO:0000313" key="5">
    <source>
        <dbReference type="Proteomes" id="UP001230268"/>
    </source>
</evidence>
<keyword evidence="5" id="KW-1185">Reference proteome</keyword>
<dbReference type="AlphaFoldDB" id="A0AAD8PGY0"/>
<dbReference type="PANTHER" id="PTHR14221:SF0">
    <property type="entry name" value="WD REPEAT-CONTAINING PROTEIN 44"/>
    <property type="match status" value="1"/>
</dbReference>
<feature type="compositionally biased region" description="Low complexity" evidence="3">
    <location>
        <begin position="111"/>
        <end position="134"/>
    </location>
</feature>
<sequence>MSCLSSFVPIAYSGIALAFPIKFNPLDNLKCFGVAEPYIKMTLAVEGTLSSQQSAEIAPDMLTTCLEVNGTACNPFALESEQGIAYQQAQIYGMLTKMGQITANNIKSGEEGASSLEGGLTDATSGSPSSPSNSFLDLDASLKQLGDPIQRESAYFGKQGTAYGHYMKHFTNSKVPIDDARSLTTYDNGYNEEASHDDAATIDQENTVTNAVQAAAKQSLEVLDDFFRDSEIHAHDLDFNMFPAERKASMDYKDNRKGTEQAKSDVSVAVSISSPFLAVQTPDHHGVDNNGRMPLGRAASQVFTETLSGTSEDDTESSDEENKSKDVILLGSANIVNQQMKLDVVKGPEDDELYKDVRSPSTGSSTSSNGSDDPSYGKKAVGFHVPSAVTHVESGISVPSDQVRRLSSSKQAKEEKSVPVNPEPISAWCMSTDKKLLAITSVNGSLKVFMLDEHLPNYKGAANIQNGGFVNDPKPDCMIWGTISTSPSVETKAHLGFINSVYIKENDDMTNVATIMTTGEDSYFKLWLLHLDGKKIYLKQISEQLLKDVPISAVTLDQANTTIVAYEEGMVQLWNKKGSQLSKTSVYEGNLVYTPQNTVDAKCDILHMTVSRTGKYILLHSTSGFIQLYNANKMNEIGWAECRNSKGFKSRGYDVTGVDWNKKETLILVTTQDSRIRMLSITTDEDEELLQLEKFKGHQNDKLPVKAQFAGHNDEYVVCACEQSFIYVWKHHINVDKSSHDTNDINPTNTKFIRFKVSVPIDLSYLFVFNPGEWEHIKTSIVKEKQDYSSPVKHLSVCKKCTIGRKTYNTPQVIDVKELDVKRHILLMNANNDSFLQYSIISMEVLKSHFA</sequence>
<evidence type="ECO:0000256" key="2">
    <source>
        <dbReference type="ARBA" id="ARBA00022737"/>
    </source>
</evidence>
<evidence type="ECO:0000256" key="3">
    <source>
        <dbReference type="SAM" id="MobiDB-lite"/>
    </source>
</evidence>
<gene>
    <name evidence="4" type="ORF">BgAZ_110950</name>
</gene>
<proteinExistence type="predicted"/>
<dbReference type="Proteomes" id="UP001230268">
    <property type="component" value="Unassembled WGS sequence"/>
</dbReference>
<feature type="compositionally biased region" description="Low complexity" evidence="3">
    <location>
        <begin position="359"/>
        <end position="374"/>
    </location>
</feature>
<comment type="caution">
    <text evidence="4">The sequence shown here is derived from an EMBL/GenBank/DDBJ whole genome shotgun (WGS) entry which is preliminary data.</text>
</comment>
<feature type="region of interest" description="Disordered" evidence="3">
    <location>
        <begin position="306"/>
        <end position="326"/>
    </location>
</feature>
<feature type="region of interest" description="Disordered" evidence="3">
    <location>
        <begin position="393"/>
        <end position="418"/>
    </location>
</feature>
<feature type="compositionally biased region" description="Polar residues" evidence="3">
    <location>
        <begin position="397"/>
        <end position="410"/>
    </location>
</feature>
<dbReference type="InterPro" id="IPR040324">
    <property type="entry name" value="WDR44/Dgr2"/>
</dbReference>
<accession>A0AAD8PGY0</accession>
<organism evidence="4 5">
    <name type="scientific">Babesia gibsoni</name>
    <dbReference type="NCBI Taxonomy" id="33632"/>
    <lineage>
        <taxon>Eukaryota</taxon>
        <taxon>Sar</taxon>
        <taxon>Alveolata</taxon>
        <taxon>Apicomplexa</taxon>
        <taxon>Aconoidasida</taxon>
        <taxon>Piroplasmida</taxon>
        <taxon>Babesiidae</taxon>
        <taxon>Babesia</taxon>
    </lineage>
</organism>
<feature type="region of interest" description="Disordered" evidence="3">
    <location>
        <begin position="348"/>
        <end position="380"/>
    </location>
</feature>
<keyword evidence="1" id="KW-0853">WD repeat</keyword>
<feature type="region of interest" description="Disordered" evidence="3">
    <location>
        <begin position="109"/>
        <end position="136"/>
    </location>
</feature>
<protein>
    <submittedName>
        <fullName evidence="4">Uncharacterized protein</fullName>
    </submittedName>
</protein>
<dbReference type="InterPro" id="IPR036322">
    <property type="entry name" value="WD40_repeat_dom_sf"/>
</dbReference>
<keyword evidence="2" id="KW-0677">Repeat</keyword>
<evidence type="ECO:0000256" key="1">
    <source>
        <dbReference type="ARBA" id="ARBA00022574"/>
    </source>
</evidence>
<dbReference type="EMBL" id="JAVEPI010000001">
    <property type="protein sequence ID" value="KAK1445189.1"/>
    <property type="molecule type" value="Genomic_DNA"/>
</dbReference>
<dbReference type="Gene3D" id="2.130.10.10">
    <property type="entry name" value="YVTN repeat-like/Quinoprotein amine dehydrogenase"/>
    <property type="match status" value="1"/>
</dbReference>
<feature type="compositionally biased region" description="Basic and acidic residues" evidence="3">
    <location>
        <begin position="348"/>
        <end position="358"/>
    </location>
</feature>
<dbReference type="InterPro" id="IPR015943">
    <property type="entry name" value="WD40/YVTN_repeat-like_dom_sf"/>
</dbReference>
<name>A0AAD8PGY0_BABGI</name>